<dbReference type="GO" id="GO:0004435">
    <property type="term" value="F:phosphatidylinositol-4,5-bisphosphate phospholipase C activity"/>
    <property type="evidence" value="ECO:0007669"/>
    <property type="project" value="UniProtKB-EC"/>
</dbReference>
<dbReference type="KEGG" id="gso:PH603_15470"/>
<dbReference type="SUPFAM" id="SSF51695">
    <property type="entry name" value="PLC-like phosphodiesterases"/>
    <property type="match status" value="1"/>
</dbReference>
<dbReference type="Gene3D" id="3.20.20.190">
    <property type="entry name" value="Phosphatidylinositol (PI) phosphodiesterase"/>
    <property type="match status" value="1"/>
</dbReference>
<keyword evidence="1" id="KW-0378">Hydrolase</keyword>
<organism evidence="1 2">
    <name type="scientific">Gimibacter soli</name>
    <dbReference type="NCBI Taxonomy" id="3024400"/>
    <lineage>
        <taxon>Bacteria</taxon>
        <taxon>Pseudomonadati</taxon>
        <taxon>Pseudomonadota</taxon>
        <taxon>Alphaproteobacteria</taxon>
        <taxon>Kordiimonadales</taxon>
        <taxon>Temperatibacteraceae</taxon>
        <taxon>Gimibacter</taxon>
    </lineage>
</organism>
<gene>
    <name evidence="1" type="ORF">PH603_15470</name>
</gene>
<name>A0AAE9XMX9_9PROT</name>
<accession>A0AAE9XMX9</accession>
<dbReference type="CDD" id="cd08589">
    <property type="entry name" value="PI-PLCc_SaPLC1_like"/>
    <property type="match status" value="1"/>
</dbReference>
<dbReference type="Proteomes" id="UP001217500">
    <property type="component" value="Chromosome"/>
</dbReference>
<dbReference type="InterPro" id="IPR032075">
    <property type="entry name" value="PI-PLC-C1"/>
</dbReference>
<protein>
    <submittedName>
        <fullName evidence="1">Ca2+-dependent phosphoinositide-specific phospholipase C</fullName>
        <ecNumber evidence="1">3.1.4.11</ecNumber>
    </submittedName>
</protein>
<dbReference type="PROSITE" id="PS51257">
    <property type="entry name" value="PROKAR_LIPOPROTEIN"/>
    <property type="match status" value="1"/>
</dbReference>
<dbReference type="RefSeq" id="WP_289503657.1">
    <property type="nucleotide sequence ID" value="NZ_CP116805.1"/>
</dbReference>
<dbReference type="InterPro" id="IPR017946">
    <property type="entry name" value="PLC-like_Pdiesterase_TIM-brl"/>
</dbReference>
<dbReference type="Pfam" id="PF16670">
    <property type="entry name" value="PI-PLC-C1"/>
    <property type="match status" value="1"/>
</dbReference>
<dbReference type="EMBL" id="CP116805">
    <property type="protein sequence ID" value="WCL53937.1"/>
    <property type="molecule type" value="Genomic_DNA"/>
</dbReference>
<proteinExistence type="predicted"/>
<sequence length="370" mass="39708">MKLHHSLIMLSLGLAACADEAPVSPRLNEIQLVGTHNSYKAQIDPMLFARMTMQDPAGAETLDYWHAPLAEQLGAGMRNLELDVAWDPEGGLYANPLGYQMLQAEGATGLLPHDRAGLDVPGFKTLHIQDVDFRSHCATFEACLADLAEWSAAHPRHVPVIVTMNLKSGPSPIEGGPAAPKPDLAALKVLDETLVSTLGASRLFTPDDLRGDAPSIAKVLDVKGWPTVDALRGKFIFVIDERDADLRRDYAAGDHIGLRGRAMFMTLPMDDPAAAITVLNDPVKDADAIAEALERGMIVRTRADADTMEARTGNTSRRDAAFASGAQIVTTDYYKPDTRFGTGYAVQLPGGSTARCNPVTAPNDCVSPAE</sequence>
<evidence type="ECO:0000313" key="1">
    <source>
        <dbReference type="EMBL" id="WCL53937.1"/>
    </source>
</evidence>
<dbReference type="AlphaFoldDB" id="A0AAE9XMX9"/>
<evidence type="ECO:0000313" key="2">
    <source>
        <dbReference type="Proteomes" id="UP001217500"/>
    </source>
</evidence>
<keyword evidence="2" id="KW-1185">Reference proteome</keyword>
<dbReference type="GO" id="GO:0006629">
    <property type="term" value="P:lipid metabolic process"/>
    <property type="evidence" value="ECO:0007669"/>
    <property type="project" value="InterPro"/>
</dbReference>
<dbReference type="EC" id="3.1.4.11" evidence="1"/>
<reference evidence="1" key="1">
    <citation type="submission" date="2023-01" db="EMBL/GenBank/DDBJ databases">
        <title>The genome sequence of Kordiimonadaceae bacterium 6D33.</title>
        <authorList>
            <person name="Liu Y."/>
        </authorList>
    </citation>
    <scope>NUCLEOTIDE SEQUENCE</scope>
    <source>
        <strain evidence="1">6D33</strain>
    </source>
</reference>